<evidence type="ECO:0000256" key="3">
    <source>
        <dbReference type="ARBA" id="ARBA00022692"/>
    </source>
</evidence>
<feature type="compositionally biased region" description="Polar residues" evidence="9">
    <location>
        <begin position="357"/>
        <end position="372"/>
    </location>
</feature>
<feature type="domain" description="Potassium channel" evidence="11">
    <location>
        <begin position="118"/>
        <end position="179"/>
    </location>
</feature>
<evidence type="ECO:0000256" key="4">
    <source>
        <dbReference type="ARBA" id="ARBA00022989"/>
    </source>
</evidence>
<evidence type="ECO:0000256" key="7">
    <source>
        <dbReference type="ARBA" id="ARBA00023303"/>
    </source>
</evidence>
<evidence type="ECO:0000313" key="12">
    <source>
        <dbReference type="EMBL" id="GIX95579.1"/>
    </source>
</evidence>
<keyword evidence="2 8" id="KW-0813">Transport</keyword>
<evidence type="ECO:0000256" key="5">
    <source>
        <dbReference type="ARBA" id="ARBA00023065"/>
    </source>
</evidence>
<evidence type="ECO:0000313" key="13">
    <source>
        <dbReference type="Proteomes" id="UP001054837"/>
    </source>
</evidence>
<comment type="similarity">
    <text evidence="8">Belongs to the two pore domain potassium channel (TC 1.A.1.8) family.</text>
</comment>
<name>A0AAV4PI53_9ARAC</name>
<dbReference type="PANTHER" id="PTHR11003">
    <property type="entry name" value="POTASSIUM CHANNEL, SUBFAMILY K"/>
    <property type="match status" value="1"/>
</dbReference>
<dbReference type="GO" id="GO:0015271">
    <property type="term" value="F:outward rectifier potassium channel activity"/>
    <property type="evidence" value="ECO:0007669"/>
    <property type="project" value="TreeGrafter"/>
</dbReference>
<dbReference type="GO" id="GO:0005886">
    <property type="term" value="C:plasma membrane"/>
    <property type="evidence" value="ECO:0007669"/>
    <property type="project" value="TreeGrafter"/>
</dbReference>
<keyword evidence="7 8" id="KW-0407">Ion channel</keyword>
<evidence type="ECO:0000256" key="10">
    <source>
        <dbReference type="SAM" id="Phobius"/>
    </source>
</evidence>
<keyword evidence="13" id="KW-1185">Reference proteome</keyword>
<evidence type="ECO:0000256" key="1">
    <source>
        <dbReference type="ARBA" id="ARBA00004141"/>
    </source>
</evidence>
<dbReference type="AlphaFoldDB" id="A0AAV4PI53"/>
<evidence type="ECO:0000256" key="9">
    <source>
        <dbReference type="SAM" id="MobiDB-lite"/>
    </source>
</evidence>
<gene>
    <name evidence="12" type="primary">twk-7</name>
    <name evidence="12" type="ORF">CDAR_14471</name>
</gene>
<sequence length="372" mass="42474">MADEDQRPQSQRSCGKFILRLLFSHLGLFLLVCLYAGFGAWLFVQLEHENEDDLRNERMIRSIDVNDSIAYLSSLFWYLKDKVELPEWDTRFYKELKDLDRFIVGVVKNFSYDGTMNEDEWDREWTFGNGLLYSVTILTTIGYGHVTPKTQVGKIVTILYSLIGIPLTLIFLANVGDLMASVFRYVYSRLCCRWCRSSRRRCEYTAEAVAQMGGRLPPLFSDNVGEEQYMPTSQIQIPILLNLMFISLFILLGAVIFAFLEDWDMLSSGYFTFITLTTIGFGDYFPGKAFRGYKGSITKTLTLMGTCLYMMLGMALVSMCINLMQEQLTAKVKWVANEVGLIKQPDIPDTDEEKPLTTISSTDATSRTELLG</sequence>
<feature type="transmembrane region" description="Helical" evidence="10">
    <location>
        <begin position="239"/>
        <end position="260"/>
    </location>
</feature>
<comment type="subcellular location">
    <subcellularLocation>
        <location evidence="1">Membrane</location>
        <topology evidence="1">Multi-pass membrane protein</topology>
    </subcellularLocation>
</comment>
<dbReference type="Proteomes" id="UP001054837">
    <property type="component" value="Unassembled WGS sequence"/>
</dbReference>
<dbReference type="InterPro" id="IPR003280">
    <property type="entry name" value="2pore_dom_K_chnl"/>
</dbReference>
<keyword evidence="5 8" id="KW-0406">Ion transport</keyword>
<feature type="region of interest" description="Disordered" evidence="9">
    <location>
        <begin position="346"/>
        <end position="372"/>
    </location>
</feature>
<evidence type="ECO:0000259" key="11">
    <source>
        <dbReference type="Pfam" id="PF07885"/>
    </source>
</evidence>
<feature type="domain" description="Potassium channel" evidence="11">
    <location>
        <begin position="246"/>
        <end position="329"/>
    </location>
</feature>
<keyword evidence="6 10" id="KW-0472">Membrane</keyword>
<reference evidence="12 13" key="1">
    <citation type="submission" date="2021-06" db="EMBL/GenBank/DDBJ databases">
        <title>Caerostris darwini draft genome.</title>
        <authorList>
            <person name="Kono N."/>
            <person name="Arakawa K."/>
        </authorList>
    </citation>
    <scope>NUCLEOTIDE SEQUENCE [LARGE SCALE GENOMIC DNA]</scope>
</reference>
<protein>
    <submittedName>
        <fullName evidence="12">TWiK family of potassium channels protein 7</fullName>
    </submittedName>
</protein>
<dbReference type="PRINTS" id="PR01333">
    <property type="entry name" value="2POREKCHANEL"/>
</dbReference>
<keyword evidence="3 8" id="KW-0812">Transmembrane</keyword>
<dbReference type="GO" id="GO:0022841">
    <property type="term" value="F:potassium ion leak channel activity"/>
    <property type="evidence" value="ECO:0007669"/>
    <property type="project" value="TreeGrafter"/>
</dbReference>
<feature type="transmembrane region" description="Helical" evidence="10">
    <location>
        <begin position="266"/>
        <end position="285"/>
    </location>
</feature>
<dbReference type="InterPro" id="IPR013099">
    <property type="entry name" value="K_chnl_dom"/>
</dbReference>
<comment type="caution">
    <text evidence="12">The sequence shown here is derived from an EMBL/GenBank/DDBJ whole genome shotgun (WGS) entry which is preliminary data.</text>
</comment>
<dbReference type="SUPFAM" id="SSF81324">
    <property type="entry name" value="Voltage-gated potassium channels"/>
    <property type="match status" value="2"/>
</dbReference>
<feature type="transmembrane region" description="Helical" evidence="10">
    <location>
        <begin position="158"/>
        <end position="180"/>
    </location>
</feature>
<dbReference type="GO" id="GO:0030322">
    <property type="term" value="P:stabilization of membrane potential"/>
    <property type="evidence" value="ECO:0007669"/>
    <property type="project" value="TreeGrafter"/>
</dbReference>
<dbReference type="Gene3D" id="1.10.287.70">
    <property type="match status" value="1"/>
</dbReference>
<feature type="transmembrane region" description="Helical" evidence="10">
    <location>
        <begin position="306"/>
        <end position="324"/>
    </location>
</feature>
<dbReference type="Pfam" id="PF07885">
    <property type="entry name" value="Ion_trans_2"/>
    <property type="match status" value="2"/>
</dbReference>
<dbReference type="PANTHER" id="PTHR11003:SF334">
    <property type="entry name" value="FI03418P"/>
    <property type="match status" value="1"/>
</dbReference>
<accession>A0AAV4PI53</accession>
<organism evidence="12 13">
    <name type="scientific">Caerostris darwini</name>
    <dbReference type="NCBI Taxonomy" id="1538125"/>
    <lineage>
        <taxon>Eukaryota</taxon>
        <taxon>Metazoa</taxon>
        <taxon>Ecdysozoa</taxon>
        <taxon>Arthropoda</taxon>
        <taxon>Chelicerata</taxon>
        <taxon>Arachnida</taxon>
        <taxon>Araneae</taxon>
        <taxon>Araneomorphae</taxon>
        <taxon>Entelegynae</taxon>
        <taxon>Araneoidea</taxon>
        <taxon>Araneidae</taxon>
        <taxon>Caerostris</taxon>
    </lineage>
</organism>
<evidence type="ECO:0000256" key="2">
    <source>
        <dbReference type="ARBA" id="ARBA00022448"/>
    </source>
</evidence>
<keyword evidence="4 10" id="KW-1133">Transmembrane helix</keyword>
<evidence type="ECO:0000256" key="6">
    <source>
        <dbReference type="ARBA" id="ARBA00023136"/>
    </source>
</evidence>
<proteinExistence type="inferred from homology"/>
<feature type="transmembrane region" description="Helical" evidence="10">
    <location>
        <begin position="21"/>
        <end position="44"/>
    </location>
</feature>
<dbReference type="EMBL" id="BPLQ01002764">
    <property type="protein sequence ID" value="GIX95579.1"/>
    <property type="molecule type" value="Genomic_DNA"/>
</dbReference>
<evidence type="ECO:0000256" key="8">
    <source>
        <dbReference type="RuleBase" id="RU003857"/>
    </source>
</evidence>